<sequence>MNIKTEEELIVFGKRLGEVLEAHTVITLNGNLGAGKTTMTKGIGQGLGVKKIINSPTFTILKVYEGRLPLYHFDAYRLEGTDDDLGFEEIFDDEGVCVIEWAEFIEEILPAERLEISIEKKDDNSRELQFVSKGRKYDKLLEELEIC</sequence>
<reference evidence="11 12" key="1">
    <citation type="submission" date="2013-02" db="EMBL/GenBank/DDBJ databases">
        <title>The Genome Sequence of Lactobacillus catenaformis F0143.</title>
        <authorList>
            <consortium name="The Broad Institute Genome Sequencing Platform"/>
            <person name="Earl A."/>
            <person name="Ward D."/>
            <person name="Feldgarden M."/>
            <person name="Gevers D."/>
            <person name="Izard J."/>
            <person name="Blanton J.M."/>
            <person name="Mathney J."/>
            <person name="Dewhirst F.E."/>
            <person name="Young S.K."/>
            <person name="Zeng Q."/>
            <person name="Gargeya S."/>
            <person name="Fitzgerald M."/>
            <person name="Haas B."/>
            <person name="Abouelleil A."/>
            <person name="Alvarado L."/>
            <person name="Arachchi H.M."/>
            <person name="Berlin A."/>
            <person name="Chapman S.B."/>
            <person name="Gearin G."/>
            <person name="Goldberg J."/>
            <person name="Griggs A."/>
            <person name="Gujja S."/>
            <person name="Hansen M."/>
            <person name="Heiman D."/>
            <person name="Howarth C."/>
            <person name="Larimer J."/>
            <person name="Lui A."/>
            <person name="MacDonald P.J.P."/>
            <person name="McCowen C."/>
            <person name="Montmayeur A."/>
            <person name="Murphy C."/>
            <person name="Neiman D."/>
            <person name="Pearson M."/>
            <person name="Priest M."/>
            <person name="Roberts A."/>
            <person name="Saif S."/>
            <person name="Shea T."/>
            <person name="Sisk P."/>
            <person name="Stolte C."/>
            <person name="Sykes S."/>
            <person name="Wortman J."/>
            <person name="Nusbaum C."/>
            <person name="Birren B."/>
        </authorList>
    </citation>
    <scope>NUCLEOTIDE SEQUENCE [LARGE SCALE GENOMIC DNA]</scope>
    <source>
        <strain evidence="11 12">OT 569</strain>
    </source>
</reference>
<dbReference type="eggNOG" id="COG0802">
    <property type="taxonomic scope" value="Bacteria"/>
</dbReference>
<proteinExistence type="inferred from homology"/>
<evidence type="ECO:0000256" key="5">
    <source>
        <dbReference type="ARBA" id="ARBA00022694"/>
    </source>
</evidence>
<dbReference type="SUPFAM" id="SSF52540">
    <property type="entry name" value="P-loop containing nucleoside triphosphate hydrolases"/>
    <property type="match status" value="1"/>
</dbReference>
<keyword evidence="8" id="KW-0067">ATP-binding</keyword>
<evidence type="ECO:0000256" key="2">
    <source>
        <dbReference type="ARBA" id="ARBA00007599"/>
    </source>
</evidence>
<dbReference type="Gene3D" id="3.40.50.300">
    <property type="entry name" value="P-loop containing nucleotide triphosphate hydrolases"/>
    <property type="match status" value="1"/>
</dbReference>
<evidence type="ECO:0000256" key="9">
    <source>
        <dbReference type="ARBA" id="ARBA00022842"/>
    </source>
</evidence>
<keyword evidence="12" id="KW-1185">Reference proteome</keyword>
<dbReference type="GO" id="GO:0005737">
    <property type="term" value="C:cytoplasm"/>
    <property type="evidence" value="ECO:0007669"/>
    <property type="project" value="UniProtKB-SubCell"/>
</dbReference>
<comment type="caution">
    <text evidence="11">The sequence shown here is derived from an EMBL/GenBank/DDBJ whole genome shotgun (WGS) entry which is preliminary data.</text>
</comment>
<keyword evidence="6" id="KW-0479">Metal-binding</keyword>
<dbReference type="Proteomes" id="UP000011758">
    <property type="component" value="Unassembled WGS sequence"/>
</dbReference>
<dbReference type="PATRIC" id="fig|999415.3.peg.420"/>
<dbReference type="InterPro" id="IPR003442">
    <property type="entry name" value="T6A_TsaE"/>
</dbReference>
<comment type="similarity">
    <text evidence="2">Belongs to the TsaE family.</text>
</comment>
<keyword evidence="5" id="KW-0819">tRNA processing</keyword>
<dbReference type="FunFam" id="3.40.50.300:FF:000777">
    <property type="entry name" value="tRNA (N6-adenosine(37)-N6)-threonylcarbamoyltransferase complex ATPase TsaE"/>
    <property type="match status" value="1"/>
</dbReference>
<dbReference type="STRING" id="999415.HMPREF9943_00425"/>
<dbReference type="GO" id="GO:0005524">
    <property type="term" value="F:ATP binding"/>
    <property type="evidence" value="ECO:0007669"/>
    <property type="project" value="UniProtKB-KW"/>
</dbReference>
<organism evidence="11 12">
    <name type="scientific">Eggerthia catenaformis OT 569 = DSM 20559</name>
    <dbReference type="NCBI Taxonomy" id="999415"/>
    <lineage>
        <taxon>Bacteria</taxon>
        <taxon>Bacillati</taxon>
        <taxon>Bacillota</taxon>
        <taxon>Erysipelotrichia</taxon>
        <taxon>Erysipelotrichales</taxon>
        <taxon>Coprobacillaceae</taxon>
        <taxon>Eggerthia</taxon>
    </lineage>
</organism>
<dbReference type="EMBL" id="AGEJ01000008">
    <property type="protein sequence ID" value="EMD17272.1"/>
    <property type="molecule type" value="Genomic_DNA"/>
</dbReference>
<keyword evidence="4" id="KW-0963">Cytoplasm</keyword>
<evidence type="ECO:0000256" key="7">
    <source>
        <dbReference type="ARBA" id="ARBA00022741"/>
    </source>
</evidence>
<dbReference type="PANTHER" id="PTHR33540:SF2">
    <property type="entry name" value="TRNA THREONYLCARBAMOYLADENOSINE BIOSYNTHESIS PROTEIN TSAE"/>
    <property type="match status" value="1"/>
</dbReference>
<dbReference type="PANTHER" id="PTHR33540">
    <property type="entry name" value="TRNA THREONYLCARBAMOYLADENOSINE BIOSYNTHESIS PROTEIN TSAE"/>
    <property type="match status" value="1"/>
</dbReference>
<dbReference type="BioCyc" id="ECAT999415-HMP:GTTI-435-MONOMER"/>
<protein>
    <recommendedName>
        <fullName evidence="3">tRNA threonylcarbamoyladenosine biosynthesis protein TsaE</fullName>
    </recommendedName>
    <alternativeName>
        <fullName evidence="10">t(6)A37 threonylcarbamoyladenosine biosynthesis protein TsaE</fullName>
    </alternativeName>
</protein>
<dbReference type="GO" id="GO:0046872">
    <property type="term" value="F:metal ion binding"/>
    <property type="evidence" value="ECO:0007669"/>
    <property type="project" value="UniProtKB-KW"/>
</dbReference>
<gene>
    <name evidence="11" type="ORF">HMPREF9943_00425</name>
</gene>
<dbReference type="AlphaFoldDB" id="M2PA74"/>
<evidence type="ECO:0000256" key="6">
    <source>
        <dbReference type="ARBA" id="ARBA00022723"/>
    </source>
</evidence>
<dbReference type="NCBIfam" id="TIGR00150">
    <property type="entry name" value="T6A_YjeE"/>
    <property type="match status" value="1"/>
</dbReference>
<evidence type="ECO:0000256" key="10">
    <source>
        <dbReference type="ARBA" id="ARBA00032441"/>
    </source>
</evidence>
<evidence type="ECO:0000256" key="3">
    <source>
        <dbReference type="ARBA" id="ARBA00019010"/>
    </source>
</evidence>
<evidence type="ECO:0000313" key="11">
    <source>
        <dbReference type="EMBL" id="EMD17272.1"/>
    </source>
</evidence>
<evidence type="ECO:0000256" key="8">
    <source>
        <dbReference type="ARBA" id="ARBA00022840"/>
    </source>
</evidence>
<evidence type="ECO:0000313" key="12">
    <source>
        <dbReference type="Proteomes" id="UP000011758"/>
    </source>
</evidence>
<name>M2PA74_9FIRM</name>
<dbReference type="Pfam" id="PF02367">
    <property type="entry name" value="TsaE"/>
    <property type="match status" value="1"/>
</dbReference>
<keyword evidence="7" id="KW-0547">Nucleotide-binding</keyword>
<comment type="subcellular location">
    <subcellularLocation>
        <location evidence="1">Cytoplasm</location>
    </subcellularLocation>
</comment>
<dbReference type="OrthoDB" id="9815896at2"/>
<keyword evidence="9" id="KW-0460">Magnesium</keyword>
<dbReference type="InterPro" id="IPR027417">
    <property type="entry name" value="P-loop_NTPase"/>
</dbReference>
<accession>M2PA74</accession>
<evidence type="ECO:0000256" key="1">
    <source>
        <dbReference type="ARBA" id="ARBA00004496"/>
    </source>
</evidence>
<dbReference type="RefSeq" id="WP_004801626.1">
    <property type="nucleotide sequence ID" value="NZ_AUGJ01000015.1"/>
</dbReference>
<dbReference type="GO" id="GO:0002949">
    <property type="term" value="P:tRNA threonylcarbamoyladenosine modification"/>
    <property type="evidence" value="ECO:0007669"/>
    <property type="project" value="InterPro"/>
</dbReference>
<evidence type="ECO:0000256" key="4">
    <source>
        <dbReference type="ARBA" id="ARBA00022490"/>
    </source>
</evidence>